<dbReference type="InterPro" id="IPR010982">
    <property type="entry name" value="Lambda_DNA-bd_dom_sf"/>
</dbReference>
<dbReference type="PROSITE" id="PS50943">
    <property type="entry name" value="HTH_CROC1"/>
    <property type="match status" value="1"/>
</dbReference>
<dbReference type="EMBL" id="CP047415">
    <property type="protein sequence ID" value="QLL74307.1"/>
    <property type="molecule type" value="Genomic_DNA"/>
</dbReference>
<gene>
    <name evidence="4" type="ORF">GTO85_08065</name>
    <name evidence="3" type="ORF">QP235_05340</name>
</gene>
<dbReference type="SUPFAM" id="SSF47413">
    <property type="entry name" value="lambda repressor-like DNA-binding domains"/>
    <property type="match status" value="1"/>
</dbReference>
<evidence type="ECO:0000313" key="4">
    <source>
        <dbReference type="EMBL" id="QLL74307.1"/>
    </source>
</evidence>
<dbReference type="CDD" id="cd00093">
    <property type="entry name" value="HTH_XRE"/>
    <property type="match status" value="1"/>
</dbReference>
<dbReference type="SMART" id="SM00530">
    <property type="entry name" value="HTH_XRE"/>
    <property type="match status" value="1"/>
</dbReference>
<name>A0A2I1WJI5_9LACO</name>
<accession>A0A2I1WJI5</accession>
<dbReference type="Pfam" id="PF01381">
    <property type="entry name" value="HTH_3"/>
    <property type="match status" value="1"/>
</dbReference>
<dbReference type="PANTHER" id="PTHR46558">
    <property type="entry name" value="TRACRIPTIONAL REGULATORY PROTEIN-RELATED-RELATED"/>
    <property type="match status" value="1"/>
</dbReference>
<proteinExistence type="predicted"/>
<feature type="domain" description="HTH cro/C1-type" evidence="2">
    <location>
        <begin position="5"/>
        <end position="59"/>
    </location>
</feature>
<dbReference type="InterPro" id="IPR001387">
    <property type="entry name" value="Cro/C1-type_HTH"/>
</dbReference>
<reference evidence="4 5" key="1">
    <citation type="submission" date="2020-01" db="EMBL/GenBank/DDBJ databases">
        <title>Complete and circular genome sequences of six lactobacillus isolates from horses.</title>
        <authorList>
            <person name="Hassan H.M."/>
        </authorList>
    </citation>
    <scope>NUCLEOTIDE SEQUENCE [LARGE SCALE GENOMIC DNA]</scope>
    <source>
        <strain evidence="4 5">1D</strain>
    </source>
</reference>
<dbReference type="PANTHER" id="PTHR46558:SF11">
    <property type="entry name" value="HTH-TYPE TRANSCRIPTIONAL REGULATOR XRE"/>
    <property type="match status" value="1"/>
</dbReference>
<dbReference type="Proteomes" id="UP000510660">
    <property type="component" value="Chromosome"/>
</dbReference>
<keyword evidence="1" id="KW-0238">DNA-binding</keyword>
<sequence>MKNRLKEERMKKSLSLEQVGKGVGLATNTISRYETGKREPKLETWQKLADFFGVSVPYLQGIQEYSLPNKFQPYSVSEDHFNYKISNNISENYIDQINNVMNEVYTLGSRAIAGDKKAQTVLNEIGKIISNNDYKTTTPLVTNSIETATNINDSRNWAGTININSMKRQLGGSLSFKPLGLTFGKHMKSNLKVDTDVVHKK</sequence>
<dbReference type="Proteomes" id="UP001230300">
    <property type="component" value="Unassembled WGS sequence"/>
</dbReference>
<dbReference type="EMBL" id="JASOGN010000017">
    <property type="protein sequence ID" value="MDK6502625.1"/>
    <property type="molecule type" value="Genomic_DNA"/>
</dbReference>
<dbReference type="RefSeq" id="WP_101887005.1">
    <property type="nucleotide sequence ID" value="NZ_CP047415.1"/>
</dbReference>
<evidence type="ECO:0000313" key="5">
    <source>
        <dbReference type="Proteomes" id="UP000510660"/>
    </source>
</evidence>
<dbReference type="GO" id="GO:0003677">
    <property type="term" value="F:DNA binding"/>
    <property type="evidence" value="ECO:0007669"/>
    <property type="project" value="UniProtKB-KW"/>
</dbReference>
<evidence type="ECO:0000313" key="3">
    <source>
        <dbReference type="EMBL" id="MDK6502625.1"/>
    </source>
</evidence>
<organism evidence="4 5">
    <name type="scientific">Lactobacillus crispatus</name>
    <dbReference type="NCBI Taxonomy" id="47770"/>
    <lineage>
        <taxon>Bacteria</taxon>
        <taxon>Bacillati</taxon>
        <taxon>Bacillota</taxon>
        <taxon>Bacilli</taxon>
        <taxon>Lactobacillales</taxon>
        <taxon>Lactobacillaceae</taxon>
        <taxon>Lactobacillus</taxon>
    </lineage>
</organism>
<evidence type="ECO:0000259" key="2">
    <source>
        <dbReference type="PROSITE" id="PS50943"/>
    </source>
</evidence>
<evidence type="ECO:0000256" key="1">
    <source>
        <dbReference type="ARBA" id="ARBA00023125"/>
    </source>
</evidence>
<dbReference type="AlphaFoldDB" id="A0A2I1WJI5"/>
<protein>
    <submittedName>
        <fullName evidence="4">Helix-turn-helix domain-containing protein</fullName>
    </submittedName>
    <submittedName>
        <fullName evidence="3">Helix-turn-helix transcriptional regulator</fullName>
    </submittedName>
</protein>
<reference evidence="3" key="2">
    <citation type="submission" date="2023-05" db="EMBL/GenBank/DDBJ databases">
        <title>Cataloging the Phylogenetic Diversity of Human Bladder Bacteria.</title>
        <authorList>
            <person name="Du J."/>
        </authorList>
    </citation>
    <scope>NUCLEOTIDE SEQUENCE</scope>
    <source>
        <strain evidence="3">UMB9226</strain>
    </source>
</reference>
<dbReference type="Gene3D" id="1.10.260.40">
    <property type="entry name" value="lambda repressor-like DNA-binding domains"/>
    <property type="match status" value="1"/>
</dbReference>